<feature type="non-terminal residue" evidence="1">
    <location>
        <position position="1"/>
    </location>
</feature>
<dbReference type="Pfam" id="PF13692">
    <property type="entry name" value="Glyco_trans_1_4"/>
    <property type="match status" value="1"/>
</dbReference>
<keyword evidence="2" id="KW-1185">Reference proteome</keyword>
<sequence>AAVRRRARPKTPNEDSLLWFVDEILPRLPEVTLTIIGACRSARVAALAGARVHLRGPQEDLTPFYDTARAFIAPTRFAGGVPAKVIEAAAHGLPVVATPLLVGQLGWAAGDEILSAETPADFAASLKRLLTDDGLWARLQAQAWQRVAALYDPAAFAEGVRAAVCDPLSALACQNDGEIVAQQPVG</sequence>
<dbReference type="RefSeq" id="WP_045776867.1">
    <property type="nucleotide sequence ID" value="NZ_LAJY01000520.1"/>
</dbReference>
<dbReference type="SUPFAM" id="SSF53756">
    <property type="entry name" value="UDP-Glycosyltransferase/glycogen phosphorylase"/>
    <property type="match status" value="1"/>
</dbReference>
<protein>
    <recommendedName>
        <fullName evidence="3">Glycosyltransferase</fullName>
    </recommendedName>
</protein>
<dbReference type="EMBL" id="LAJY01000520">
    <property type="protein sequence ID" value="KJV08604.1"/>
    <property type="molecule type" value="Genomic_DNA"/>
</dbReference>
<dbReference type="PATRIC" id="fig|552518.3.peg.3331"/>
<proteinExistence type="predicted"/>
<comment type="caution">
    <text evidence="1">The sequence shown here is derived from an EMBL/GenBank/DDBJ whole genome shotgun (WGS) entry which is preliminary data.</text>
</comment>
<dbReference type="GO" id="GO:0016757">
    <property type="term" value="F:glycosyltransferase activity"/>
    <property type="evidence" value="ECO:0007669"/>
    <property type="project" value="TreeGrafter"/>
</dbReference>
<name>A0A0F3ISP0_9PROT</name>
<dbReference type="Proteomes" id="UP000033774">
    <property type="component" value="Unassembled WGS sequence"/>
</dbReference>
<evidence type="ECO:0000313" key="2">
    <source>
        <dbReference type="Proteomes" id="UP000033774"/>
    </source>
</evidence>
<evidence type="ECO:0008006" key="3">
    <source>
        <dbReference type="Google" id="ProtNLM"/>
    </source>
</evidence>
<dbReference type="AlphaFoldDB" id="A0A0F3ISP0"/>
<accession>A0A0F3ISP0</accession>
<evidence type="ECO:0000313" key="1">
    <source>
        <dbReference type="EMBL" id="KJV08604.1"/>
    </source>
</evidence>
<organism evidence="1 2">
    <name type="scientific">Elstera litoralis</name>
    <dbReference type="NCBI Taxonomy" id="552518"/>
    <lineage>
        <taxon>Bacteria</taxon>
        <taxon>Pseudomonadati</taxon>
        <taxon>Pseudomonadota</taxon>
        <taxon>Alphaproteobacteria</taxon>
        <taxon>Rhodospirillales</taxon>
        <taxon>Rhodospirillaceae</taxon>
        <taxon>Elstera</taxon>
    </lineage>
</organism>
<gene>
    <name evidence="1" type="ORF">VZ95_16715</name>
</gene>
<dbReference type="Gene3D" id="3.40.50.2000">
    <property type="entry name" value="Glycogen Phosphorylase B"/>
    <property type="match status" value="1"/>
</dbReference>
<reference evidence="1 2" key="1">
    <citation type="submission" date="2015-03" db="EMBL/GenBank/DDBJ databases">
        <title>Draft genome sequence of Elstera litoralis.</title>
        <authorList>
            <person name="Rahalkar M.C."/>
            <person name="Dhakephalkar P.K."/>
            <person name="Pore S.D."/>
            <person name="Arora P."/>
            <person name="Kapse N.G."/>
            <person name="Pandit P.S."/>
        </authorList>
    </citation>
    <scope>NUCLEOTIDE SEQUENCE [LARGE SCALE GENOMIC DNA]</scope>
    <source>
        <strain evidence="1 2">Dia-1</strain>
    </source>
</reference>
<dbReference type="PANTHER" id="PTHR12526:SF600">
    <property type="entry name" value="GLYCOSYL TRANSFERASE GROUP 1"/>
    <property type="match status" value="1"/>
</dbReference>
<dbReference type="OrthoDB" id="9783791at2"/>
<dbReference type="PANTHER" id="PTHR12526">
    <property type="entry name" value="GLYCOSYLTRANSFERASE"/>
    <property type="match status" value="1"/>
</dbReference>